<dbReference type="InterPro" id="IPR003439">
    <property type="entry name" value="ABC_transporter-like_ATP-bd"/>
</dbReference>
<dbReference type="SMART" id="SM00382">
    <property type="entry name" value="AAA"/>
    <property type="match status" value="1"/>
</dbReference>
<evidence type="ECO:0000256" key="1">
    <source>
        <dbReference type="ARBA" id="ARBA00005417"/>
    </source>
</evidence>
<keyword evidence="2" id="KW-0813">Transport</keyword>
<reference evidence="6 7" key="1">
    <citation type="submission" date="2019-05" db="EMBL/GenBank/DDBJ databases">
        <title>Nesterenkonia sp. GY074 isolated from the Southern Atlantic Ocean.</title>
        <authorList>
            <person name="Zhang G."/>
        </authorList>
    </citation>
    <scope>NUCLEOTIDE SEQUENCE [LARGE SCALE GENOMIC DNA]</scope>
    <source>
        <strain evidence="6 7">GY074</strain>
    </source>
</reference>
<evidence type="ECO:0000256" key="2">
    <source>
        <dbReference type="ARBA" id="ARBA00022448"/>
    </source>
</evidence>
<evidence type="ECO:0000256" key="4">
    <source>
        <dbReference type="ARBA" id="ARBA00022840"/>
    </source>
</evidence>
<dbReference type="InterPro" id="IPR017871">
    <property type="entry name" value="ABC_transporter-like_CS"/>
</dbReference>
<dbReference type="SUPFAM" id="SSF52540">
    <property type="entry name" value="P-loop containing nucleoside triphosphate hydrolases"/>
    <property type="match status" value="1"/>
</dbReference>
<dbReference type="GO" id="GO:0005524">
    <property type="term" value="F:ATP binding"/>
    <property type="evidence" value="ECO:0007669"/>
    <property type="project" value="UniProtKB-KW"/>
</dbReference>
<evidence type="ECO:0000256" key="3">
    <source>
        <dbReference type="ARBA" id="ARBA00022741"/>
    </source>
</evidence>
<dbReference type="InterPro" id="IPR050153">
    <property type="entry name" value="Metal_Ion_Import_ABC"/>
</dbReference>
<proteinExistence type="inferred from homology"/>
<comment type="caution">
    <text evidence="6">The sequence shown here is derived from an EMBL/GenBank/DDBJ whole genome shotgun (WGS) entry which is preliminary data.</text>
</comment>
<dbReference type="PROSITE" id="PS50893">
    <property type="entry name" value="ABC_TRANSPORTER_2"/>
    <property type="match status" value="1"/>
</dbReference>
<dbReference type="Pfam" id="PF00005">
    <property type="entry name" value="ABC_tran"/>
    <property type="match status" value="1"/>
</dbReference>
<name>A0A5R9BA44_9MICC</name>
<evidence type="ECO:0000313" key="6">
    <source>
        <dbReference type="EMBL" id="TLP94060.1"/>
    </source>
</evidence>
<dbReference type="PROSITE" id="PS00211">
    <property type="entry name" value="ABC_TRANSPORTER_1"/>
    <property type="match status" value="1"/>
</dbReference>
<organism evidence="6 7">
    <name type="scientific">Nesterenkonia salmonea</name>
    <dbReference type="NCBI Taxonomy" id="1804987"/>
    <lineage>
        <taxon>Bacteria</taxon>
        <taxon>Bacillati</taxon>
        <taxon>Actinomycetota</taxon>
        <taxon>Actinomycetes</taxon>
        <taxon>Micrococcales</taxon>
        <taxon>Micrococcaceae</taxon>
        <taxon>Nesterenkonia</taxon>
    </lineage>
</organism>
<dbReference type="RefSeq" id="WP_138253875.1">
    <property type="nucleotide sequence ID" value="NZ_VAVZ01000038.1"/>
</dbReference>
<feature type="domain" description="ABC transporter" evidence="5">
    <location>
        <begin position="8"/>
        <end position="242"/>
    </location>
</feature>
<dbReference type="Proteomes" id="UP000310458">
    <property type="component" value="Unassembled WGS sequence"/>
</dbReference>
<gene>
    <name evidence="6" type="ORF">FEF26_12500</name>
</gene>
<evidence type="ECO:0000259" key="5">
    <source>
        <dbReference type="PROSITE" id="PS50893"/>
    </source>
</evidence>
<sequence length="243" mass="26285">MNAAETPVHIESLTAGYPGVTALEDVSLRLRPGTITALLGANGSGKSTLFSALLGMVPTSKGRISIFGTDSARARRRNLVSYVPQHEQIDPTFPVTVEQVVMMGRYPHMGFARLTRPADRDSVDHALAQTRLIDFRKRSIGELSGGQRKRAFVARALAQRAPLMLLDEPFAGVDRTSEHLITQVLQDLKAAGTTVLISTHHLEGVHSLADEVILLHRRVLAAGPPSQVLTDEQLAQAFGEALS</sequence>
<comment type="similarity">
    <text evidence="1">Belongs to the ABC transporter superfamily.</text>
</comment>
<dbReference type="PANTHER" id="PTHR42734">
    <property type="entry name" value="METAL TRANSPORT SYSTEM ATP-BINDING PROTEIN TM_0124-RELATED"/>
    <property type="match status" value="1"/>
</dbReference>
<dbReference type="OrthoDB" id="5296765at2"/>
<keyword evidence="4 6" id="KW-0067">ATP-binding</keyword>
<dbReference type="InterPro" id="IPR027417">
    <property type="entry name" value="P-loop_NTPase"/>
</dbReference>
<dbReference type="AlphaFoldDB" id="A0A5R9BA44"/>
<keyword evidence="3" id="KW-0547">Nucleotide-binding</keyword>
<dbReference type="Gene3D" id="3.40.50.300">
    <property type="entry name" value="P-loop containing nucleotide triphosphate hydrolases"/>
    <property type="match status" value="1"/>
</dbReference>
<keyword evidence="7" id="KW-1185">Reference proteome</keyword>
<evidence type="ECO:0000313" key="7">
    <source>
        <dbReference type="Proteomes" id="UP000310458"/>
    </source>
</evidence>
<accession>A0A5R9BA44</accession>
<dbReference type="InterPro" id="IPR003593">
    <property type="entry name" value="AAA+_ATPase"/>
</dbReference>
<dbReference type="PANTHER" id="PTHR42734:SF5">
    <property type="entry name" value="IRON TRANSPORT SYSTEM ATP-BINDING PROTEIN HI_0361-RELATED"/>
    <property type="match status" value="1"/>
</dbReference>
<protein>
    <submittedName>
        <fullName evidence="6">Metal ABC transporter ATP-binding protein</fullName>
    </submittedName>
</protein>
<dbReference type="EMBL" id="VAVZ01000038">
    <property type="protein sequence ID" value="TLP94060.1"/>
    <property type="molecule type" value="Genomic_DNA"/>
</dbReference>
<dbReference type="GO" id="GO:0016887">
    <property type="term" value="F:ATP hydrolysis activity"/>
    <property type="evidence" value="ECO:0007669"/>
    <property type="project" value="InterPro"/>
</dbReference>
<dbReference type="FunFam" id="3.40.50.300:FF:000134">
    <property type="entry name" value="Iron-enterobactin ABC transporter ATP-binding protein"/>
    <property type="match status" value="1"/>
</dbReference>
<dbReference type="CDD" id="cd03235">
    <property type="entry name" value="ABC_Metallic_Cations"/>
    <property type="match status" value="1"/>
</dbReference>